<evidence type="ECO:0000256" key="4">
    <source>
        <dbReference type="ARBA" id="ARBA00022598"/>
    </source>
</evidence>
<proteinExistence type="predicted"/>
<evidence type="ECO:0000256" key="2">
    <source>
        <dbReference type="ARBA" id="ARBA00005124"/>
    </source>
</evidence>
<dbReference type="CDD" id="cd16443">
    <property type="entry name" value="LplA"/>
    <property type="match status" value="1"/>
</dbReference>
<evidence type="ECO:0000256" key="7">
    <source>
        <dbReference type="ARBA" id="ARBA00048037"/>
    </source>
</evidence>
<keyword evidence="9" id="KW-0808">Transferase</keyword>
<evidence type="ECO:0000256" key="6">
    <source>
        <dbReference type="ARBA" id="ARBA00022840"/>
    </source>
</evidence>
<dbReference type="GO" id="GO:0005524">
    <property type="term" value="F:ATP binding"/>
    <property type="evidence" value="ECO:0007669"/>
    <property type="project" value="UniProtKB-KW"/>
</dbReference>
<dbReference type="Gene3D" id="3.30.930.10">
    <property type="entry name" value="Bira Bifunctional Protein, Domain 2"/>
    <property type="match status" value="1"/>
</dbReference>
<evidence type="ECO:0000313" key="10">
    <source>
        <dbReference type="Proteomes" id="UP000007332"/>
    </source>
</evidence>
<evidence type="ECO:0000256" key="5">
    <source>
        <dbReference type="ARBA" id="ARBA00022741"/>
    </source>
</evidence>
<organism evidence="9 10">
    <name type="scientific">Lentilactobacillus buchneri subsp. silagei CD034</name>
    <dbReference type="NCBI Taxonomy" id="1071400"/>
    <lineage>
        <taxon>Bacteria</taxon>
        <taxon>Bacillati</taxon>
        <taxon>Bacillota</taxon>
        <taxon>Bacilli</taxon>
        <taxon>Lactobacillales</taxon>
        <taxon>Lactobacillaceae</taxon>
        <taxon>Lentilactobacillus</taxon>
        <taxon>Lentilactobacillus buchneri subsp. silagei</taxon>
    </lineage>
</organism>
<dbReference type="PATRIC" id="fig|1071400.3.peg.1864"/>
<dbReference type="eggNOG" id="COG0095">
    <property type="taxonomic scope" value="Bacteria"/>
</dbReference>
<dbReference type="KEGG" id="lbn:LBUCD034_1947"/>
<dbReference type="Pfam" id="PF21948">
    <property type="entry name" value="LplA-B_cat"/>
    <property type="match status" value="1"/>
</dbReference>
<keyword evidence="10" id="KW-1185">Reference proteome</keyword>
<dbReference type="EC" id="6.3.1.20" evidence="3"/>
<evidence type="ECO:0000259" key="8">
    <source>
        <dbReference type="PROSITE" id="PS51733"/>
    </source>
</evidence>
<dbReference type="UniPathway" id="UPA00537">
    <property type="reaction ID" value="UER00594"/>
</dbReference>
<dbReference type="InterPro" id="IPR004562">
    <property type="entry name" value="LipoylTrfase_LipoateP_Ligase"/>
</dbReference>
<reference evidence="9 10" key="1">
    <citation type="journal article" date="2012" name="J. Biotechnol.">
        <title>Insights into the completely annotated genome of Lactobacillus buchneri CD034, a strain isolated from stable grass silage.</title>
        <authorList>
            <person name="Heinl S."/>
            <person name="Wibberg D."/>
            <person name="Eikmeyer F."/>
            <person name="Szczepanowski R."/>
            <person name="Blom J."/>
            <person name="Linke B."/>
            <person name="Goesmann A."/>
            <person name="Grabherr R."/>
            <person name="Schwab H."/>
            <person name="Puhler A."/>
            <person name="Schluter A."/>
        </authorList>
    </citation>
    <scope>NUCLEOTIDE SEQUENCE [LARGE SCALE GENOMIC DNA]</scope>
    <source>
        <strain evidence="9 10">CD034</strain>
    </source>
</reference>
<dbReference type="PANTHER" id="PTHR12561">
    <property type="entry name" value="LIPOATE-PROTEIN LIGASE"/>
    <property type="match status" value="1"/>
</dbReference>
<dbReference type="Proteomes" id="UP000007332">
    <property type="component" value="Chromosome"/>
</dbReference>
<dbReference type="Gene3D" id="3.30.390.50">
    <property type="entry name" value="CO dehydrogenase flavoprotein, C-terminal domain"/>
    <property type="match status" value="1"/>
</dbReference>
<dbReference type="STRING" id="1071400.LBUCD034_1947"/>
<dbReference type="AlphaFoldDB" id="J9WA32"/>
<dbReference type="HOGENOM" id="CLU_022986_0_2_9"/>
<keyword evidence="4 9" id="KW-0436">Ligase</keyword>
<dbReference type="GO" id="GO:0017118">
    <property type="term" value="F:lipoyltransferase activity"/>
    <property type="evidence" value="ECO:0007669"/>
    <property type="project" value="TreeGrafter"/>
</dbReference>
<dbReference type="PROSITE" id="PS51733">
    <property type="entry name" value="BPL_LPL_CATALYTIC"/>
    <property type="match status" value="1"/>
</dbReference>
<dbReference type="Pfam" id="PF10437">
    <property type="entry name" value="Lip_prot_lig_C"/>
    <property type="match status" value="1"/>
</dbReference>
<comment type="pathway">
    <text evidence="2">Protein modification; protein lipoylation via exogenous pathway; protein N(6)-(lipoyl)lysine from lipoate: step 1/2.</text>
</comment>
<feature type="domain" description="BPL/LPL catalytic" evidence="8">
    <location>
        <begin position="21"/>
        <end position="213"/>
    </location>
</feature>
<dbReference type="NCBIfam" id="TIGR00545">
    <property type="entry name" value="lipoyltrans"/>
    <property type="match status" value="1"/>
</dbReference>
<dbReference type="GO" id="GO:0009249">
    <property type="term" value="P:protein lipoylation"/>
    <property type="evidence" value="ECO:0007669"/>
    <property type="project" value="InterPro"/>
</dbReference>
<name>J9WA32_LENBU</name>
<protein>
    <recommendedName>
        <fullName evidence="3">lipoate--protein ligase</fullName>
        <ecNumber evidence="3">6.3.1.20</ecNumber>
    </recommendedName>
</protein>
<dbReference type="RefSeq" id="WP_014940446.1">
    <property type="nucleotide sequence ID" value="NC_018610.1"/>
</dbReference>
<keyword evidence="6" id="KW-0067">ATP-binding</keyword>
<dbReference type="InterPro" id="IPR004143">
    <property type="entry name" value="BPL_LPL_catalytic"/>
</dbReference>
<sequence length="340" mass="37870">MKYLKDPTVEQAFPEYLQTTAKFSDALVYFYHPQTPIVICGVHQNVFAEVNMAYLQAHGIDLVRRGSGGGAVYVDPGNLTYVFIDTEPTVQHPHFRKYAQPVVKALQSLGVNAESDSRNDLTVDGRKFSGMSASKIGHRVSYGGTLMIDVDIEAASSVLKPSRAKLRAKGVQSVHSRVTNLREHFDDAHRTVSIDQVQQTILTQVFQTTDLAQVPTYRLTEKDWQAIVSLAHTKYGSKTWIFGAGNQHQYYRDGYFNGIGTVGIGFSIQDNHVVDSKIYGDFLQPNSNLHAITERLDGTEFNLSALTEAFARADLTTSIGPIPSKRLAEIMLDRLHDEQF</sequence>
<gene>
    <name evidence="9" type="primary">lpla3</name>
    <name evidence="9" type="ORF">LBUCD034_1947</name>
</gene>
<dbReference type="InterPro" id="IPR019491">
    <property type="entry name" value="Lipoate_protein_ligase_C"/>
</dbReference>
<dbReference type="InterPro" id="IPR045864">
    <property type="entry name" value="aa-tRNA-synth_II/BPL/LPL"/>
</dbReference>
<dbReference type="EMBL" id="CP003043">
    <property type="protein sequence ID" value="AFS00936.1"/>
    <property type="molecule type" value="Genomic_DNA"/>
</dbReference>
<keyword evidence="5" id="KW-0547">Nucleotide-binding</keyword>
<evidence type="ECO:0000256" key="1">
    <source>
        <dbReference type="ARBA" id="ARBA00005085"/>
    </source>
</evidence>
<dbReference type="SUPFAM" id="SSF82649">
    <property type="entry name" value="SufE/NifU"/>
    <property type="match status" value="1"/>
</dbReference>
<dbReference type="GO" id="GO:0005737">
    <property type="term" value="C:cytoplasm"/>
    <property type="evidence" value="ECO:0007669"/>
    <property type="project" value="TreeGrafter"/>
</dbReference>
<evidence type="ECO:0000313" key="9">
    <source>
        <dbReference type="EMBL" id="AFS00936.1"/>
    </source>
</evidence>
<keyword evidence="9" id="KW-0548">Nucleotidyltransferase</keyword>
<evidence type="ECO:0000256" key="3">
    <source>
        <dbReference type="ARBA" id="ARBA00012367"/>
    </source>
</evidence>
<comment type="catalytic activity">
    <reaction evidence="7">
        <text>L-lysyl-[lipoyl-carrier protein] + (R)-lipoate + ATP = N(6)-[(R)-lipoyl]-L-lysyl-[lipoyl-carrier protein] + AMP + diphosphate + H(+)</text>
        <dbReference type="Rhea" id="RHEA:49288"/>
        <dbReference type="Rhea" id="RHEA-COMP:10500"/>
        <dbReference type="Rhea" id="RHEA-COMP:10502"/>
        <dbReference type="ChEBI" id="CHEBI:15378"/>
        <dbReference type="ChEBI" id="CHEBI:29969"/>
        <dbReference type="ChEBI" id="CHEBI:30616"/>
        <dbReference type="ChEBI" id="CHEBI:33019"/>
        <dbReference type="ChEBI" id="CHEBI:83088"/>
        <dbReference type="ChEBI" id="CHEBI:83099"/>
        <dbReference type="ChEBI" id="CHEBI:456215"/>
        <dbReference type="EC" id="6.3.1.20"/>
    </reaction>
</comment>
<comment type="pathway">
    <text evidence="1">Protein modification; protein lipoylation via exogenous pathway; protein N(6)-(lipoyl)lysine from lipoate: step 2/2.</text>
</comment>
<dbReference type="PANTHER" id="PTHR12561:SF3">
    <property type="entry name" value="LIPOYLTRANSFERASE 1, MITOCHONDRIAL"/>
    <property type="match status" value="1"/>
</dbReference>
<accession>J9WA32</accession>
<dbReference type="SUPFAM" id="SSF55681">
    <property type="entry name" value="Class II aaRS and biotin synthetases"/>
    <property type="match status" value="1"/>
</dbReference>
<dbReference type="GO" id="GO:0016979">
    <property type="term" value="F:lipoate-protein ligase activity"/>
    <property type="evidence" value="ECO:0007669"/>
    <property type="project" value="UniProtKB-EC"/>
</dbReference>